<dbReference type="RefSeq" id="WP_007195811.1">
    <property type="nucleotide sequence ID" value="NZ_CM002917.1"/>
</dbReference>
<accession>A9CY98</accession>
<dbReference type="InterPro" id="IPR041895">
    <property type="entry name" value="ArdA_dom1"/>
</dbReference>
<sequence>MAHAAFQTATHDSDIRIYVACLAAYNNGILHGRWIKADQDADDIRSEIAAMLKASPIEDAEEYAIHDYEGFDGVSLSEYQGIDEVTALAAFIAEHGELGAELFKHYGDIDAAETALEDDYCGEYRSLAEYAEQLTEETVLIPESLRYYIDYDAMARDMAMSDVLVIETGVECVHVFWSR</sequence>
<reference evidence="1 2" key="2">
    <citation type="submission" date="2012-06" db="EMBL/GenBank/DDBJ databases">
        <authorList>
            <person name="Fiebig A."/>
        </authorList>
    </citation>
    <scope>NUCLEOTIDE SEQUENCE [LARGE SCALE GENOMIC DNA]</scope>
    <source>
        <strain evidence="1 2">DFL-43</strain>
    </source>
</reference>
<dbReference type="Gene3D" id="3.10.20.480">
    <property type="entry name" value="Antirestriction protein ArdA, domain 1"/>
    <property type="match status" value="1"/>
</dbReference>
<protein>
    <submittedName>
        <fullName evidence="1">Antirestriction protein</fullName>
    </submittedName>
</protein>
<dbReference type="InterPro" id="IPR009899">
    <property type="entry name" value="ArdA"/>
</dbReference>
<dbReference type="EMBL" id="ABIA03000002">
    <property type="protein sequence ID" value="EDQ34550.1"/>
    <property type="molecule type" value="Genomic_DNA"/>
</dbReference>
<keyword evidence="2" id="KW-1185">Reference proteome</keyword>
<name>A9CY98_HOEPD</name>
<dbReference type="Pfam" id="PF07275">
    <property type="entry name" value="ArdA"/>
    <property type="match status" value="1"/>
</dbReference>
<proteinExistence type="predicted"/>
<dbReference type="Proteomes" id="UP000004291">
    <property type="component" value="Chromosome"/>
</dbReference>
<evidence type="ECO:0000313" key="2">
    <source>
        <dbReference type="Proteomes" id="UP000004291"/>
    </source>
</evidence>
<evidence type="ECO:0000313" key="1">
    <source>
        <dbReference type="EMBL" id="EDQ34550.1"/>
    </source>
</evidence>
<comment type="caution">
    <text evidence="1">The sequence shown here is derived from an EMBL/GenBank/DDBJ whole genome shotgun (WGS) entry which is preliminary data.</text>
</comment>
<dbReference type="AlphaFoldDB" id="A9CY98"/>
<dbReference type="eggNOG" id="COG4734">
    <property type="taxonomic scope" value="Bacteria"/>
</dbReference>
<reference evidence="1 2" key="1">
    <citation type="submission" date="2007-10" db="EMBL/GenBank/DDBJ databases">
        <authorList>
            <person name="Wagner-Dobler I."/>
            <person name="Ferriera S."/>
            <person name="Johnson J."/>
            <person name="Kravitz S."/>
            <person name="Beeson K."/>
            <person name="Sutton G."/>
            <person name="Rogers Y.-H."/>
            <person name="Friedman R."/>
            <person name="Frazier M."/>
            <person name="Venter J.C."/>
        </authorList>
    </citation>
    <scope>NUCLEOTIDE SEQUENCE [LARGE SCALE GENOMIC DNA]</scope>
    <source>
        <strain evidence="1 2">DFL-43</strain>
    </source>
</reference>
<dbReference type="Gene3D" id="1.10.10.1190">
    <property type="entry name" value="Antirestriction protein ArdA, domain 3"/>
    <property type="match status" value="1"/>
</dbReference>
<dbReference type="STRING" id="411684.HPDFL43_00095"/>
<dbReference type="HOGENOM" id="CLU_083536_1_0_5"/>
<organism evidence="1 2">
    <name type="scientific">Hoeflea phototrophica (strain DSM 17068 / NCIMB 14078 / DFL-43)</name>
    <dbReference type="NCBI Taxonomy" id="411684"/>
    <lineage>
        <taxon>Bacteria</taxon>
        <taxon>Pseudomonadati</taxon>
        <taxon>Pseudomonadota</taxon>
        <taxon>Alphaproteobacteria</taxon>
        <taxon>Hyphomicrobiales</taxon>
        <taxon>Rhizobiaceae</taxon>
        <taxon>Hoeflea</taxon>
    </lineage>
</organism>
<gene>
    <name evidence="1" type="ORF">HPDFL43_00095</name>
</gene>
<dbReference type="InterPro" id="IPR041893">
    <property type="entry name" value="ArdA_dom3"/>
</dbReference>
<dbReference type="OrthoDB" id="944647at2"/>